<keyword evidence="1" id="KW-1185">Reference proteome</keyword>
<dbReference type="WBParaSite" id="EN70_12471">
    <property type="protein sequence ID" value="EN70_12471"/>
    <property type="gene ID" value="EN70_12471"/>
</dbReference>
<organism evidence="1 2">
    <name type="scientific">Loa loa</name>
    <name type="common">Eye worm</name>
    <name type="synonym">Filaria loa</name>
    <dbReference type="NCBI Taxonomy" id="7209"/>
    <lineage>
        <taxon>Eukaryota</taxon>
        <taxon>Metazoa</taxon>
        <taxon>Ecdysozoa</taxon>
        <taxon>Nematoda</taxon>
        <taxon>Chromadorea</taxon>
        <taxon>Rhabditida</taxon>
        <taxon>Spirurina</taxon>
        <taxon>Spiruromorpha</taxon>
        <taxon>Filarioidea</taxon>
        <taxon>Onchocercidae</taxon>
        <taxon>Loa</taxon>
    </lineage>
</organism>
<protein>
    <submittedName>
        <fullName evidence="2 3">DUF4806 domain-containing protein</fullName>
    </submittedName>
</protein>
<sequence length="76" mass="8614">MAIGTQRLANDDEDILKLIGDVMYKNDSEFALQRLAQNDKNKEPTEQKETTYRVVCRLTVNLPQLPLPTFSGDSKS</sequence>
<accession>A0A1I7VD44</accession>
<dbReference type="WBParaSite" id="EN70_12475">
    <property type="protein sequence ID" value="EN70_12475"/>
    <property type="gene ID" value="EN70_12475"/>
</dbReference>
<proteinExistence type="predicted"/>
<reference evidence="2 3" key="2">
    <citation type="submission" date="2016-11" db="UniProtKB">
        <authorList>
            <consortium name="WormBaseParasite"/>
        </authorList>
    </citation>
    <scope>IDENTIFICATION</scope>
</reference>
<evidence type="ECO:0000313" key="2">
    <source>
        <dbReference type="WBParaSite" id="EN70_12471"/>
    </source>
</evidence>
<name>A0A1I7VD44_LOALO</name>
<evidence type="ECO:0000313" key="1">
    <source>
        <dbReference type="Proteomes" id="UP000095285"/>
    </source>
</evidence>
<dbReference type="Proteomes" id="UP000095285">
    <property type="component" value="Unassembled WGS sequence"/>
</dbReference>
<dbReference type="AlphaFoldDB" id="A0A1I7VD44"/>
<reference evidence="1" key="1">
    <citation type="submission" date="2012-04" db="EMBL/GenBank/DDBJ databases">
        <title>The Genome Sequence of Loa loa.</title>
        <authorList>
            <consortium name="The Broad Institute Genome Sequencing Platform"/>
            <consortium name="Broad Institute Genome Sequencing Center for Infectious Disease"/>
            <person name="Nutman T.B."/>
            <person name="Fink D.L."/>
            <person name="Russ C."/>
            <person name="Young S."/>
            <person name="Zeng Q."/>
            <person name="Gargeya S."/>
            <person name="Alvarado L."/>
            <person name="Berlin A."/>
            <person name="Chapman S.B."/>
            <person name="Chen Z."/>
            <person name="Freedman E."/>
            <person name="Gellesch M."/>
            <person name="Goldberg J."/>
            <person name="Griggs A."/>
            <person name="Gujja S."/>
            <person name="Heilman E.R."/>
            <person name="Heiman D."/>
            <person name="Howarth C."/>
            <person name="Mehta T."/>
            <person name="Neiman D."/>
            <person name="Pearson M."/>
            <person name="Roberts A."/>
            <person name="Saif S."/>
            <person name="Shea T."/>
            <person name="Shenoy N."/>
            <person name="Sisk P."/>
            <person name="Stolte C."/>
            <person name="Sykes S."/>
            <person name="White J."/>
            <person name="Yandava C."/>
            <person name="Haas B."/>
            <person name="Henn M.R."/>
            <person name="Nusbaum C."/>
            <person name="Birren B."/>
        </authorList>
    </citation>
    <scope>NUCLEOTIDE SEQUENCE [LARGE SCALE GENOMIC DNA]</scope>
</reference>
<evidence type="ECO:0000313" key="3">
    <source>
        <dbReference type="WBParaSite" id="EN70_12475"/>
    </source>
</evidence>